<dbReference type="InterPro" id="IPR002885">
    <property type="entry name" value="PPR_rpt"/>
</dbReference>
<keyword evidence="5" id="KW-1185">Reference proteome</keyword>
<feature type="repeat" description="PPR" evidence="3">
    <location>
        <begin position="188"/>
        <end position="218"/>
    </location>
</feature>
<dbReference type="Gene3D" id="1.25.40.10">
    <property type="entry name" value="Tetratricopeptide repeat domain"/>
    <property type="match status" value="7"/>
</dbReference>
<dbReference type="InterPro" id="IPR011990">
    <property type="entry name" value="TPR-like_helical_dom_sf"/>
</dbReference>
<evidence type="ECO:0000256" key="2">
    <source>
        <dbReference type="ARBA" id="ARBA00061659"/>
    </source>
</evidence>
<evidence type="ECO:0000256" key="1">
    <source>
        <dbReference type="ARBA" id="ARBA00022737"/>
    </source>
</evidence>
<reference evidence="4 5" key="1">
    <citation type="journal article" date="2009" name="Nat. Genet.">
        <title>The genome of the cucumber, Cucumis sativus L.</title>
        <authorList>
            <person name="Huang S."/>
            <person name="Li R."/>
            <person name="Zhang Z."/>
            <person name="Li L."/>
            <person name="Gu X."/>
            <person name="Fan W."/>
            <person name="Lucas W.J."/>
            <person name="Wang X."/>
            <person name="Xie B."/>
            <person name="Ni P."/>
            <person name="Ren Y."/>
            <person name="Zhu H."/>
            <person name="Li J."/>
            <person name="Lin K."/>
            <person name="Jin W."/>
            <person name="Fei Z."/>
            <person name="Li G."/>
            <person name="Staub J."/>
            <person name="Kilian A."/>
            <person name="van der Vossen E.A."/>
            <person name="Wu Y."/>
            <person name="Guo J."/>
            <person name="He J."/>
            <person name="Jia Z."/>
            <person name="Ren Y."/>
            <person name="Tian G."/>
            <person name="Lu Y."/>
            <person name="Ruan J."/>
            <person name="Qian W."/>
            <person name="Wang M."/>
            <person name="Huang Q."/>
            <person name="Li B."/>
            <person name="Xuan Z."/>
            <person name="Cao J."/>
            <person name="Asan"/>
            <person name="Wu Z."/>
            <person name="Zhang J."/>
            <person name="Cai Q."/>
            <person name="Bai Y."/>
            <person name="Zhao B."/>
            <person name="Han Y."/>
            <person name="Li Y."/>
            <person name="Li X."/>
            <person name="Wang S."/>
            <person name="Shi Q."/>
            <person name="Liu S."/>
            <person name="Cho W.K."/>
            <person name="Kim J.Y."/>
            <person name="Xu Y."/>
            <person name="Heller-Uszynska K."/>
            <person name="Miao H."/>
            <person name="Cheng Z."/>
            <person name="Zhang S."/>
            <person name="Wu J."/>
            <person name="Yang Y."/>
            <person name="Kang H."/>
            <person name="Li M."/>
            <person name="Liang H."/>
            <person name="Ren X."/>
            <person name="Shi Z."/>
            <person name="Wen M."/>
            <person name="Jian M."/>
            <person name="Yang H."/>
            <person name="Zhang G."/>
            <person name="Yang Z."/>
            <person name="Chen R."/>
            <person name="Liu S."/>
            <person name="Li J."/>
            <person name="Ma L."/>
            <person name="Liu H."/>
            <person name="Zhou Y."/>
            <person name="Zhao J."/>
            <person name="Fang X."/>
            <person name="Li G."/>
            <person name="Fang L."/>
            <person name="Li Y."/>
            <person name="Liu D."/>
            <person name="Zheng H."/>
            <person name="Zhang Y."/>
            <person name="Qin N."/>
            <person name="Li Z."/>
            <person name="Yang G."/>
            <person name="Yang S."/>
            <person name="Bolund L."/>
            <person name="Kristiansen K."/>
            <person name="Zheng H."/>
            <person name="Li S."/>
            <person name="Zhang X."/>
            <person name="Yang H."/>
            <person name="Wang J."/>
            <person name="Sun R."/>
            <person name="Zhang B."/>
            <person name="Jiang S."/>
            <person name="Wang J."/>
            <person name="Du Y."/>
            <person name="Li S."/>
        </authorList>
    </citation>
    <scope>NUCLEOTIDE SEQUENCE [LARGE SCALE GENOMIC DNA]</scope>
    <source>
        <strain evidence="5">cv. 9930</strain>
    </source>
</reference>
<dbReference type="InterPro" id="IPR046848">
    <property type="entry name" value="E_motif"/>
</dbReference>
<organism evidence="4 5">
    <name type="scientific">Cucumis sativus</name>
    <name type="common">Cucumber</name>
    <dbReference type="NCBI Taxonomy" id="3659"/>
    <lineage>
        <taxon>Eukaryota</taxon>
        <taxon>Viridiplantae</taxon>
        <taxon>Streptophyta</taxon>
        <taxon>Embryophyta</taxon>
        <taxon>Tracheophyta</taxon>
        <taxon>Spermatophyta</taxon>
        <taxon>Magnoliopsida</taxon>
        <taxon>eudicotyledons</taxon>
        <taxon>Gunneridae</taxon>
        <taxon>Pentapetalae</taxon>
        <taxon>rosids</taxon>
        <taxon>fabids</taxon>
        <taxon>Cucurbitales</taxon>
        <taxon>Cucurbitaceae</taxon>
        <taxon>Benincaseae</taxon>
        <taxon>Cucumis</taxon>
    </lineage>
</organism>
<feature type="repeat" description="PPR" evidence="3">
    <location>
        <begin position="436"/>
        <end position="470"/>
    </location>
</feature>
<dbReference type="Pfam" id="PF13041">
    <property type="entry name" value="PPR_2"/>
    <property type="match status" value="2"/>
</dbReference>
<dbReference type="GO" id="GO:0003723">
    <property type="term" value="F:RNA binding"/>
    <property type="evidence" value="ECO:0000318"/>
    <property type="project" value="GO_Central"/>
</dbReference>
<evidence type="ECO:0000313" key="5">
    <source>
        <dbReference type="Proteomes" id="UP000029981"/>
    </source>
</evidence>
<feature type="repeat" description="PPR" evidence="3">
    <location>
        <begin position="281"/>
        <end position="311"/>
    </location>
</feature>
<evidence type="ECO:0000313" key="4">
    <source>
        <dbReference type="EMBL" id="KGN54970.1"/>
    </source>
</evidence>
<dbReference type="Gramene" id="KGN54970">
    <property type="protein sequence ID" value="KGN54970"/>
    <property type="gene ID" value="Csa_4G617370"/>
</dbReference>
<dbReference type="PROSITE" id="PS51375">
    <property type="entry name" value="PPR"/>
    <property type="match status" value="9"/>
</dbReference>
<gene>
    <name evidence="4" type="ORF">Csa_4G617370</name>
</gene>
<dbReference type="OMA" id="KNHEIAW"/>
<evidence type="ECO:0000256" key="3">
    <source>
        <dbReference type="PROSITE-ProRule" id="PRU00708"/>
    </source>
</evidence>
<feature type="repeat" description="PPR" evidence="3">
    <location>
        <begin position="568"/>
        <end position="602"/>
    </location>
</feature>
<reference evidence="4 5" key="3">
    <citation type="journal article" date="2010" name="BMC Genomics">
        <title>Transcriptome sequencing and comparative analysis of cucumber flowers with different sex types.</title>
        <authorList>
            <person name="Guo S."/>
            <person name="Zheng Y."/>
            <person name="Joung J.G."/>
            <person name="Liu S."/>
            <person name="Zhang Z."/>
            <person name="Crasta O.R."/>
            <person name="Sobral B.W."/>
            <person name="Xu Y."/>
            <person name="Huang S."/>
            <person name="Fei Z."/>
        </authorList>
    </citation>
    <scope>NUCLEOTIDE SEQUENCE [LARGE SCALE GENOMIC DNA]</scope>
    <source>
        <strain evidence="5">cv. 9930</strain>
    </source>
</reference>
<dbReference type="Pfam" id="PF01535">
    <property type="entry name" value="PPR"/>
    <property type="match status" value="13"/>
</dbReference>
<feature type="repeat" description="PPR" evidence="3">
    <location>
        <begin position="219"/>
        <end position="253"/>
    </location>
</feature>
<dbReference type="FunFam" id="1.25.40.10:FF:000031">
    <property type="entry name" value="Pentatricopeptide repeat-containing protein mitochondrial"/>
    <property type="match status" value="1"/>
</dbReference>
<feature type="repeat" description="PPR" evidence="3">
    <location>
        <begin position="405"/>
        <end position="435"/>
    </location>
</feature>
<dbReference type="NCBIfam" id="TIGR00756">
    <property type="entry name" value="PPR"/>
    <property type="match status" value="13"/>
</dbReference>
<protein>
    <recommendedName>
        <fullName evidence="6">Pentatricopeptide repeat-containing protein</fullName>
    </recommendedName>
</protein>
<proteinExistence type="inferred from homology"/>
<dbReference type="PANTHER" id="PTHR47926:SF468">
    <property type="entry name" value="PENTATRICOPEPTIDE REPEAT-CONTAINING PROTEIN"/>
    <property type="match status" value="1"/>
</dbReference>
<keyword evidence="1" id="KW-0677">Repeat</keyword>
<name>A0A0A0KZ81_CUCSA</name>
<feature type="repeat" description="PPR" evidence="3">
    <location>
        <begin position="312"/>
        <end position="346"/>
    </location>
</feature>
<dbReference type="SUPFAM" id="SSF48452">
    <property type="entry name" value="TPR-like"/>
    <property type="match status" value="2"/>
</dbReference>
<dbReference type="AlphaFoldDB" id="A0A0A0KZ81"/>
<accession>A0A0A0KZ81</accession>
<dbReference type="Pfam" id="PF20431">
    <property type="entry name" value="E_motif"/>
    <property type="match status" value="1"/>
</dbReference>
<dbReference type="eggNOG" id="KOG4197">
    <property type="taxonomic scope" value="Eukaryota"/>
</dbReference>
<reference evidence="4 5" key="4">
    <citation type="journal article" date="2011" name="BMC Genomics">
        <title>RNA-Seq improves annotation of protein-coding genes in the cucumber genome.</title>
        <authorList>
            <person name="Li Z."/>
            <person name="Zhang Z."/>
            <person name="Yan P."/>
            <person name="Huang S."/>
            <person name="Fei Z."/>
            <person name="Lin K."/>
        </authorList>
    </citation>
    <scope>NUCLEOTIDE SEQUENCE [LARGE SCALE GENOMIC DNA]</scope>
    <source>
        <strain evidence="5">cv. 9930</strain>
    </source>
</reference>
<dbReference type="FunFam" id="1.25.40.10:FF:000280">
    <property type="entry name" value="Pentatricopeptide repeat-containing protein"/>
    <property type="match status" value="1"/>
</dbReference>
<dbReference type="Proteomes" id="UP000029981">
    <property type="component" value="Chromosome 4"/>
</dbReference>
<sequence>MRSLPGPRATPTQIDAVRYSPVINCQQVLTHKSDLHLEPDFERLRIISVLGCKLQFQAREQRRRCFVSKEFDKLGRSGRIEEAVAVFLQMTERNIVTYNSMISAYAKNGRIANARELFDLMPQRNLVSWNSMIAGYLHNELVEDAARLFDRMFKRDIYSWTLMITCYTRIGELEKARELFNLLPDKQDTVCRNALIAGYAKKRLFREAKKLFDEMLVKNVVSWNSILSGYTKNGKMQLGLQFFEAMGERNVVSWNLMVDGYVGVGDLDSAWMFFKKIPTPNVVSWVTMLSGFAHYGRMTEARNLFNEMPTKNLVSWNAMIGAYVRENQIDDAYKLFMEMPEKDSVSWTAMINGYVRVGKLLQAREILNLMPYKNIAAQTAMINGYLQSGRMDEANEIFSQISVRDSVCWNSMITGYAHCGRTDEALRLFQEMVCKDMVSWNTMIAAYAQAGQMDKALEMFNEMQERNVVSWNSLITGYVQNGLYFEALNCFILMKQQGEKPDQTTIVCCLRASANLAALNVGVQLHHLTIKTGFGNDLFVKNAILTMYAKSGRVPEAENVFAEIKNKDVVSWNSLIAGYALNGCGKEAVELFEVMPLRGIIPDEVTFTGLLSACNHGGFVDQGLNLFKSMTETYSIKPQSEHYACVINLLGRVGRLEEAVEIVQGMKTVSSAKIWGALLWACRIHHNLELAKYSAERLLALEPQNASNYVLLSNMHAEAGRWDMVERVRVLMKENKAEKQPGCSWIEIDNQLHCFLSKAPPDLRPEICNILKTVRNTEWMLDYRNMLDIL</sequence>
<feature type="repeat" description="PPR" evidence="3">
    <location>
        <begin position="94"/>
        <end position="128"/>
    </location>
</feature>
<feature type="repeat" description="PPR" evidence="3">
    <location>
        <begin position="156"/>
        <end position="186"/>
    </location>
</feature>
<comment type="similarity">
    <text evidence="2">Belongs to the PPR family. PCMP-E subfamily.</text>
</comment>
<dbReference type="PANTHER" id="PTHR47926">
    <property type="entry name" value="PENTATRICOPEPTIDE REPEAT-CONTAINING PROTEIN"/>
    <property type="match status" value="1"/>
</dbReference>
<dbReference type="EMBL" id="CM002925">
    <property type="protein sequence ID" value="KGN54970.1"/>
    <property type="molecule type" value="Genomic_DNA"/>
</dbReference>
<dbReference type="GO" id="GO:0009451">
    <property type="term" value="P:RNA modification"/>
    <property type="evidence" value="ECO:0000318"/>
    <property type="project" value="GO_Central"/>
</dbReference>
<dbReference type="SUPFAM" id="SSF81901">
    <property type="entry name" value="HCP-like"/>
    <property type="match status" value="1"/>
</dbReference>
<evidence type="ECO:0008006" key="6">
    <source>
        <dbReference type="Google" id="ProtNLM"/>
    </source>
</evidence>
<dbReference type="InterPro" id="IPR046960">
    <property type="entry name" value="PPR_At4g14850-like_plant"/>
</dbReference>
<reference evidence="4 5" key="2">
    <citation type="journal article" date="2009" name="PLoS ONE">
        <title>An integrated genetic and cytogenetic map of the cucumber genome.</title>
        <authorList>
            <person name="Ren Y."/>
            <person name="Zhang Z."/>
            <person name="Liu J."/>
            <person name="Staub J.E."/>
            <person name="Han Y."/>
            <person name="Cheng Z."/>
            <person name="Li X."/>
            <person name="Lu J."/>
            <person name="Miao H."/>
            <person name="Kang H."/>
            <person name="Xie B."/>
            <person name="Gu X."/>
            <person name="Wang X."/>
            <person name="Du Y."/>
            <person name="Jin W."/>
            <person name="Huang S."/>
        </authorList>
    </citation>
    <scope>NUCLEOTIDE SEQUENCE [LARGE SCALE GENOMIC DNA]</scope>
    <source>
        <strain evidence="5">cv. 9930</strain>
    </source>
</reference>